<keyword evidence="6 8" id="KW-0560">Oxidoreductase</keyword>
<evidence type="ECO:0000256" key="2">
    <source>
        <dbReference type="ARBA" id="ARBA00004777"/>
    </source>
</evidence>
<evidence type="ECO:0000313" key="11">
    <source>
        <dbReference type="Proteomes" id="UP001316189"/>
    </source>
</evidence>
<dbReference type="Proteomes" id="UP001316189">
    <property type="component" value="Chromosome"/>
</dbReference>
<dbReference type="PANTHER" id="PTHR45754">
    <property type="entry name" value="METHYLENETETRAHYDROFOLATE REDUCTASE"/>
    <property type="match status" value="1"/>
</dbReference>
<evidence type="ECO:0000256" key="7">
    <source>
        <dbReference type="ARBA" id="ARBA00048628"/>
    </source>
</evidence>
<comment type="similarity">
    <text evidence="3 8">Belongs to the methylenetetrahydrofolate reductase family.</text>
</comment>
<comment type="catalytic activity">
    <reaction evidence="7">
        <text>(6S)-5-methyl-5,6,7,8-tetrahydrofolate + NAD(+) = (6R)-5,10-methylene-5,6,7,8-tetrahydrofolate + NADH + H(+)</text>
        <dbReference type="Rhea" id="RHEA:19821"/>
        <dbReference type="ChEBI" id="CHEBI:15378"/>
        <dbReference type="ChEBI" id="CHEBI:15636"/>
        <dbReference type="ChEBI" id="CHEBI:18608"/>
        <dbReference type="ChEBI" id="CHEBI:57540"/>
        <dbReference type="ChEBI" id="CHEBI:57945"/>
        <dbReference type="EC" id="1.5.1.54"/>
    </reaction>
    <physiologicalReaction direction="right-to-left" evidence="7">
        <dbReference type="Rhea" id="RHEA:19823"/>
    </physiologicalReaction>
</comment>
<feature type="region of interest" description="Disordered" evidence="9">
    <location>
        <begin position="321"/>
        <end position="351"/>
    </location>
</feature>
<gene>
    <name evidence="10" type="ORF">NP064_00350</name>
</gene>
<accession>A0ABY5KY41</accession>
<dbReference type="EMBL" id="CP101988">
    <property type="protein sequence ID" value="UUI75417.1"/>
    <property type="molecule type" value="Genomic_DNA"/>
</dbReference>
<comment type="pathway">
    <text evidence="2 8">One-carbon metabolism; tetrahydrofolate interconversion.</text>
</comment>
<sequence>MSAAPEAWPDDPVEAATRDHLAVVDRPTVSFELYPPRNPDAAPRLWETIQALSSARPDFVSVTYGVEGKTRDTTRRLVRRLLRETALNPIAHLTCVGTSRAEVIEVVEEFLDEGVRSFLALRGDPPPHQSDWSPHPDGLRTAAELVALLRQIEARRRAQSPAQAVRATVRPLSVAVAAFPRGNAPVGSTREQDIAALLDKQCAGADFAISQVFYDPASYLGMVAEARRAGVTIPIIPGIIPTTDPGRLLRLEALTGVQVPRDLLARLESVDDEVARHRIGIRAGVDLVNAVLDGGAPGVHIYTFNTHHAALDLLEGAHLGGGATGPGARPAADGPQATTTQADHQTSRGSA</sequence>
<evidence type="ECO:0000256" key="6">
    <source>
        <dbReference type="ARBA" id="ARBA00023002"/>
    </source>
</evidence>
<dbReference type="Gene3D" id="3.20.20.220">
    <property type="match status" value="1"/>
</dbReference>
<evidence type="ECO:0000256" key="8">
    <source>
        <dbReference type="RuleBase" id="RU003862"/>
    </source>
</evidence>
<evidence type="ECO:0000256" key="4">
    <source>
        <dbReference type="ARBA" id="ARBA00022630"/>
    </source>
</evidence>
<dbReference type="InterPro" id="IPR029041">
    <property type="entry name" value="FAD-linked_oxidoreductase-like"/>
</dbReference>
<evidence type="ECO:0000256" key="3">
    <source>
        <dbReference type="ARBA" id="ARBA00006743"/>
    </source>
</evidence>
<keyword evidence="5 8" id="KW-0274">FAD</keyword>
<keyword evidence="11" id="KW-1185">Reference proteome</keyword>
<dbReference type="InterPro" id="IPR003171">
    <property type="entry name" value="Mehydrof_redctse-like"/>
</dbReference>
<feature type="compositionally biased region" description="Polar residues" evidence="9">
    <location>
        <begin position="336"/>
        <end position="351"/>
    </location>
</feature>
<protein>
    <recommendedName>
        <fullName evidence="8">Methylenetetrahydrofolate reductase</fullName>
    </recommendedName>
</protein>
<comment type="cofactor">
    <cofactor evidence="1 8">
        <name>FAD</name>
        <dbReference type="ChEBI" id="CHEBI:57692"/>
    </cofactor>
</comment>
<evidence type="ECO:0000256" key="1">
    <source>
        <dbReference type="ARBA" id="ARBA00001974"/>
    </source>
</evidence>
<keyword evidence="4 8" id="KW-0285">Flavoprotein</keyword>
<dbReference type="CDD" id="cd00537">
    <property type="entry name" value="MTHFR"/>
    <property type="match status" value="1"/>
</dbReference>
<dbReference type="GO" id="GO:0004489">
    <property type="term" value="F:methylenetetrahydrofolate reductase [NAD(P)H] activity"/>
    <property type="evidence" value="ECO:0007669"/>
    <property type="project" value="UniProtKB-EC"/>
</dbReference>
<dbReference type="SUPFAM" id="SSF51730">
    <property type="entry name" value="FAD-linked oxidoreductase"/>
    <property type="match status" value="1"/>
</dbReference>
<evidence type="ECO:0000313" key="10">
    <source>
        <dbReference type="EMBL" id="UUI75417.1"/>
    </source>
</evidence>
<feature type="compositionally biased region" description="Low complexity" evidence="9">
    <location>
        <begin position="326"/>
        <end position="335"/>
    </location>
</feature>
<proteinExistence type="inferred from homology"/>
<reference evidence="10 11" key="1">
    <citation type="submission" date="2022-07" db="EMBL/GenBank/DDBJ databases">
        <title>Novel species in genus cellulomonas.</title>
        <authorList>
            <person name="Ye L."/>
        </authorList>
    </citation>
    <scope>NUCLEOTIDE SEQUENCE [LARGE SCALE GENOMIC DNA]</scope>
    <source>
        <strain evidence="11">zg-Y338</strain>
    </source>
</reference>
<name>A0ABY5KY41_9CELL</name>
<dbReference type="PANTHER" id="PTHR45754:SF3">
    <property type="entry name" value="METHYLENETETRAHYDROFOLATE REDUCTASE (NADPH)"/>
    <property type="match status" value="1"/>
</dbReference>
<dbReference type="Pfam" id="PF02219">
    <property type="entry name" value="MTHFR"/>
    <property type="match status" value="1"/>
</dbReference>
<evidence type="ECO:0000256" key="5">
    <source>
        <dbReference type="ARBA" id="ARBA00022827"/>
    </source>
</evidence>
<evidence type="ECO:0000256" key="9">
    <source>
        <dbReference type="SAM" id="MobiDB-lite"/>
    </source>
</evidence>
<organism evidence="10 11">
    <name type="scientific">Cellulomonas chengniuliangii</name>
    <dbReference type="NCBI Taxonomy" id="2968084"/>
    <lineage>
        <taxon>Bacteria</taxon>
        <taxon>Bacillati</taxon>
        <taxon>Actinomycetota</taxon>
        <taxon>Actinomycetes</taxon>
        <taxon>Micrococcales</taxon>
        <taxon>Cellulomonadaceae</taxon>
        <taxon>Cellulomonas</taxon>
    </lineage>
</organism>
<dbReference type="RefSeq" id="WP_227568487.1">
    <property type="nucleotide sequence ID" value="NZ_CP101988.1"/>
</dbReference>